<dbReference type="EMBL" id="JAHHHW010000121">
    <property type="protein sequence ID" value="MBW4434150.1"/>
    <property type="molecule type" value="Genomic_DNA"/>
</dbReference>
<comment type="caution">
    <text evidence="2">The sequence shown here is derived from an EMBL/GenBank/DDBJ whole genome shotgun (WGS) entry which is preliminary data.</text>
</comment>
<name>A0A9E3HCA9_9NOST</name>
<keyword evidence="1" id="KW-0472">Membrane</keyword>
<dbReference type="Proteomes" id="UP000813215">
    <property type="component" value="Unassembled WGS sequence"/>
</dbReference>
<proteinExistence type="predicted"/>
<evidence type="ECO:0000256" key="1">
    <source>
        <dbReference type="SAM" id="Phobius"/>
    </source>
</evidence>
<feature type="transmembrane region" description="Helical" evidence="1">
    <location>
        <begin position="7"/>
        <end position="26"/>
    </location>
</feature>
<evidence type="ECO:0000313" key="2">
    <source>
        <dbReference type="EMBL" id="MBW4434150.1"/>
    </source>
</evidence>
<keyword evidence="1" id="KW-1133">Transmembrane helix</keyword>
<dbReference type="AlphaFoldDB" id="A0A9E3HCA9"/>
<reference evidence="2" key="1">
    <citation type="submission" date="2021-05" db="EMBL/GenBank/DDBJ databases">
        <authorList>
            <person name="Pietrasiak N."/>
            <person name="Ward R."/>
            <person name="Stajich J.E."/>
            <person name="Kurbessoian T."/>
        </authorList>
    </citation>
    <scope>NUCLEOTIDE SEQUENCE</scope>
    <source>
        <strain evidence="2">HA4357-MV3</strain>
    </source>
</reference>
<accession>A0A9E3HCA9</accession>
<evidence type="ECO:0000313" key="3">
    <source>
        <dbReference type="Proteomes" id="UP000813215"/>
    </source>
</evidence>
<protein>
    <submittedName>
        <fullName evidence="2">Uncharacterized protein</fullName>
    </submittedName>
</protein>
<organism evidence="2 3">
    <name type="scientific">Pelatocladus maniniholoensis HA4357-MV3</name>
    <dbReference type="NCBI Taxonomy" id="1117104"/>
    <lineage>
        <taxon>Bacteria</taxon>
        <taxon>Bacillati</taxon>
        <taxon>Cyanobacteriota</taxon>
        <taxon>Cyanophyceae</taxon>
        <taxon>Nostocales</taxon>
        <taxon>Nostocaceae</taxon>
        <taxon>Pelatocladus</taxon>
    </lineage>
</organism>
<gene>
    <name evidence="2" type="ORF">KME28_21145</name>
</gene>
<sequence length="64" mass="7565">MLIIKRKYISLVFFALLGLVYFITISNLDINPFFRSQIALMPTQFAVIIYLTYLRWSRKESAES</sequence>
<feature type="transmembrane region" description="Helical" evidence="1">
    <location>
        <begin position="38"/>
        <end position="56"/>
    </location>
</feature>
<reference evidence="2" key="2">
    <citation type="journal article" date="2022" name="Microbiol. Resour. Announc.">
        <title>Metagenome Sequencing to Explore Phylogenomics of Terrestrial Cyanobacteria.</title>
        <authorList>
            <person name="Ward R.D."/>
            <person name="Stajich J.E."/>
            <person name="Johansen J.R."/>
            <person name="Huntemann M."/>
            <person name="Clum A."/>
            <person name="Foster B."/>
            <person name="Foster B."/>
            <person name="Roux S."/>
            <person name="Palaniappan K."/>
            <person name="Varghese N."/>
            <person name="Mukherjee S."/>
            <person name="Reddy T.B.K."/>
            <person name="Daum C."/>
            <person name="Copeland A."/>
            <person name="Chen I.A."/>
            <person name="Ivanova N.N."/>
            <person name="Kyrpides N.C."/>
            <person name="Shapiro N."/>
            <person name="Eloe-Fadrosh E.A."/>
            <person name="Pietrasiak N."/>
        </authorList>
    </citation>
    <scope>NUCLEOTIDE SEQUENCE</scope>
    <source>
        <strain evidence="2">HA4357-MV3</strain>
    </source>
</reference>
<keyword evidence="1" id="KW-0812">Transmembrane</keyword>